<evidence type="ECO:0000256" key="1">
    <source>
        <dbReference type="ARBA" id="ARBA00022441"/>
    </source>
</evidence>
<dbReference type="Gene3D" id="2.120.10.80">
    <property type="entry name" value="Kelch-type beta propeller"/>
    <property type="match status" value="1"/>
</dbReference>
<organism evidence="5">
    <name type="scientific">Anisakis simplex</name>
    <name type="common">Herring worm</name>
    <dbReference type="NCBI Taxonomy" id="6269"/>
    <lineage>
        <taxon>Eukaryota</taxon>
        <taxon>Metazoa</taxon>
        <taxon>Ecdysozoa</taxon>
        <taxon>Nematoda</taxon>
        <taxon>Chromadorea</taxon>
        <taxon>Rhabditida</taxon>
        <taxon>Spirurina</taxon>
        <taxon>Ascaridomorpha</taxon>
        <taxon>Ascaridoidea</taxon>
        <taxon>Anisakidae</taxon>
        <taxon>Anisakis</taxon>
        <taxon>Anisakis simplex complex</taxon>
    </lineage>
</organism>
<name>A0A0M3JCW5_ANISI</name>
<dbReference type="WBParaSite" id="ASIM_0000544801-mRNA-1">
    <property type="protein sequence ID" value="ASIM_0000544801-mRNA-1"/>
    <property type="gene ID" value="ASIM_0000544801"/>
</dbReference>
<accession>A0A0M3JCW5</accession>
<dbReference type="AlphaFoldDB" id="A0A0M3JCW5"/>
<protein>
    <recommendedName>
        <fullName evidence="4">Kelch domain-containing protein 10</fullName>
    </recommendedName>
</protein>
<evidence type="ECO:0000256" key="3">
    <source>
        <dbReference type="ARBA" id="ARBA00038487"/>
    </source>
</evidence>
<comment type="similarity">
    <text evidence="3">Belongs to the KLHDC10 family.</text>
</comment>
<dbReference type="SUPFAM" id="SSF117281">
    <property type="entry name" value="Kelch motif"/>
    <property type="match status" value="1"/>
</dbReference>
<evidence type="ECO:0000313" key="5">
    <source>
        <dbReference type="WBParaSite" id="ASIM_0000544801-mRNA-1"/>
    </source>
</evidence>
<dbReference type="InterPro" id="IPR006652">
    <property type="entry name" value="Kelch_1"/>
</dbReference>
<dbReference type="PANTHER" id="PTHR46428:SF1">
    <property type="entry name" value="KELCH DOMAIN-CONTAINING PROTEIN 10"/>
    <property type="match status" value="1"/>
</dbReference>
<proteinExistence type="inferred from homology"/>
<dbReference type="Pfam" id="PF01344">
    <property type="entry name" value="Kelch_1"/>
    <property type="match status" value="1"/>
</dbReference>
<keyword evidence="1" id="KW-0880">Kelch repeat</keyword>
<dbReference type="InterPro" id="IPR015915">
    <property type="entry name" value="Kelch-typ_b-propeller"/>
</dbReference>
<reference evidence="5" key="1">
    <citation type="submission" date="2017-02" db="UniProtKB">
        <authorList>
            <consortium name="WormBaseParasite"/>
        </authorList>
    </citation>
    <scope>IDENTIFICATION</scope>
</reference>
<keyword evidence="2" id="KW-0677">Repeat</keyword>
<sequence>LIIIGGGNPRWASTLEELLIFNIRTKKFTKRAIAPDESYGYPAPRMCHSCVKFNENIYVIGGCSEKRRVAVRRRGQIEVSDLYDDVWELDTKNWRWRKLEAKLHNKTCFHDAVVTQ</sequence>
<evidence type="ECO:0000256" key="4">
    <source>
        <dbReference type="ARBA" id="ARBA00041041"/>
    </source>
</evidence>
<dbReference type="GO" id="GO:0032874">
    <property type="term" value="P:positive regulation of stress-activated MAPK cascade"/>
    <property type="evidence" value="ECO:0007669"/>
    <property type="project" value="TreeGrafter"/>
</dbReference>
<dbReference type="InterPro" id="IPR052125">
    <property type="entry name" value="KLHDC10"/>
</dbReference>
<evidence type="ECO:0000256" key="2">
    <source>
        <dbReference type="ARBA" id="ARBA00022737"/>
    </source>
</evidence>
<dbReference type="PANTHER" id="PTHR46428">
    <property type="entry name" value="KELCH DOMAIN-CONTAINING PROTEIN 10"/>
    <property type="match status" value="1"/>
</dbReference>